<protein>
    <submittedName>
        <fullName evidence="2">Uncharacterized protein</fullName>
    </submittedName>
</protein>
<evidence type="ECO:0000313" key="2">
    <source>
        <dbReference type="EMBL" id="BAC19707.1"/>
    </source>
</evidence>
<dbReference type="AlphaFoldDB" id="Q8FSZ5"/>
<feature type="region of interest" description="Disordered" evidence="1">
    <location>
        <begin position="85"/>
        <end position="109"/>
    </location>
</feature>
<proteinExistence type="predicted"/>
<dbReference type="RefSeq" id="WP_011076135.1">
    <property type="nucleotide sequence ID" value="NC_004369.1"/>
</dbReference>
<dbReference type="eggNOG" id="COG1002">
    <property type="taxonomic scope" value="Bacteria"/>
</dbReference>
<dbReference type="STRING" id="196164.gene:10743347"/>
<name>Q8FSZ5_COREF</name>
<dbReference type="KEGG" id="cef:CE2897"/>
<organism evidence="2 3">
    <name type="scientific">Corynebacterium efficiens (strain DSM 44549 / YS-314 / AJ 12310 / JCM 11189 / NBRC 100395)</name>
    <dbReference type="NCBI Taxonomy" id="196164"/>
    <lineage>
        <taxon>Bacteria</taxon>
        <taxon>Bacillati</taxon>
        <taxon>Actinomycetota</taxon>
        <taxon>Actinomycetes</taxon>
        <taxon>Mycobacteriales</taxon>
        <taxon>Corynebacteriaceae</taxon>
        <taxon>Corynebacterium</taxon>
    </lineage>
</organism>
<evidence type="ECO:0000256" key="1">
    <source>
        <dbReference type="SAM" id="MobiDB-lite"/>
    </source>
</evidence>
<sequence length="511" mass="58478">METTWSSASPTGVVSIIHPESHFTEKKAAPLRRQAYLRLRRHWQFINELRLFDVHNLVQYGVHVYSHPQDVPSFTSAASLYHPQTATDSLGHDGSGPLPGLKDDEGQWDRRPHRDRIQHVEESVLKTWKSVLENDDTPWLDTRMVYTVNTDAAAVLEKLAAAPRMKDLDLQFSRGWDESIDKKKGYFDVGWGHPDSWDDVILQGPHLGVSTPMIKQPNPTMTSNKDWIEIDLEALPADFIPATAYQPNHEMPYNEEYAKWMDLNGDWISARKFYRVAWRQMAATTGFRTMYPALIPPGTTHVNGVITAGMASSLQDQTSMLAAGAFLSSLLSDFVIRSAGTHLWPSLIEKTPVIMDSRLTRIATISYLRLNCLTSAYAPLWKAITDEDWTFNTPIRNAKKRFHAQNEIDAAVALSLNISVDELCTIYRTQFPVMRRYDQENLFDANGRRVAPEIMKLEKKLREGEELPEEKRTWTHPQSQVSYYFEYPFTPLDREKDLRAAYARHADGIEK</sequence>
<dbReference type="OrthoDB" id="4280289at2"/>
<dbReference type="EMBL" id="BA000035">
    <property type="protein sequence ID" value="BAC19707.1"/>
    <property type="molecule type" value="Genomic_DNA"/>
</dbReference>
<keyword evidence="3" id="KW-1185">Reference proteome</keyword>
<reference evidence="2 3" key="1">
    <citation type="journal article" date="2003" name="Genome Res.">
        <title>Comparative complete genome sequence analysis of the amino acid replacements responsible for the thermostability of Corynebacterium efficiens.</title>
        <authorList>
            <person name="Nishio Y."/>
            <person name="Nakamura Y."/>
            <person name="Kawarabayasi Y."/>
            <person name="Usuda Y."/>
            <person name="Kimura E."/>
            <person name="Sugimoto S."/>
            <person name="Matsui K."/>
            <person name="Yamagishi A."/>
            <person name="Kikuchi H."/>
            <person name="Ikeo K."/>
            <person name="Gojobori T."/>
        </authorList>
    </citation>
    <scope>NUCLEOTIDE SEQUENCE [LARGE SCALE GENOMIC DNA]</scope>
    <source>
        <strain evidence="3">DSM 44549 / YS-314 / AJ 12310 / JCM 11189 / NBRC 100395</strain>
    </source>
</reference>
<dbReference type="HOGENOM" id="CLU_003916_1_0_11"/>
<evidence type="ECO:0000313" key="3">
    <source>
        <dbReference type="Proteomes" id="UP000001409"/>
    </source>
</evidence>
<accession>Q8FSZ5</accession>
<dbReference type="Proteomes" id="UP000001409">
    <property type="component" value="Chromosome"/>
</dbReference>